<dbReference type="InterPro" id="IPR039424">
    <property type="entry name" value="SBP_5"/>
</dbReference>
<dbReference type="AlphaFoldDB" id="C0CIH4"/>
<evidence type="ECO:0000313" key="5">
    <source>
        <dbReference type="Proteomes" id="UP000003100"/>
    </source>
</evidence>
<dbReference type="SUPFAM" id="SSF53850">
    <property type="entry name" value="Periplasmic binding protein-like II"/>
    <property type="match status" value="1"/>
</dbReference>
<dbReference type="RefSeq" id="WP_005945999.1">
    <property type="nucleotide sequence ID" value="NZ_CP136423.1"/>
</dbReference>
<dbReference type="GO" id="GO:1904680">
    <property type="term" value="F:peptide transmembrane transporter activity"/>
    <property type="evidence" value="ECO:0007669"/>
    <property type="project" value="TreeGrafter"/>
</dbReference>
<evidence type="ECO:0000313" key="4">
    <source>
        <dbReference type="EMBL" id="EEG50472.1"/>
    </source>
</evidence>
<keyword evidence="5" id="KW-1185">Reference proteome</keyword>
<dbReference type="GeneID" id="86821867"/>
<dbReference type="PIRSF" id="PIRSF002741">
    <property type="entry name" value="MppA"/>
    <property type="match status" value="1"/>
</dbReference>
<feature type="region of interest" description="Disordered" evidence="1">
    <location>
        <begin position="25"/>
        <end position="45"/>
    </location>
</feature>
<organism evidence="4 5">
    <name type="scientific">Blautia hydrogenotrophica (strain DSM 10507 / JCM 14656 / S5a33)</name>
    <name type="common">Ruminococcus hydrogenotrophicus</name>
    <dbReference type="NCBI Taxonomy" id="476272"/>
    <lineage>
        <taxon>Bacteria</taxon>
        <taxon>Bacillati</taxon>
        <taxon>Bacillota</taxon>
        <taxon>Clostridia</taxon>
        <taxon>Lachnospirales</taxon>
        <taxon>Lachnospiraceae</taxon>
        <taxon>Blautia</taxon>
    </lineage>
</organism>
<dbReference type="Gene3D" id="3.10.105.10">
    <property type="entry name" value="Dipeptide-binding Protein, Domain 3"/>
    <property type="match status" value="1"/>
</dbReference>
<dbReference type="CDD" id="cd08490">
    <property type="entry name" value="PBP2_NikA_DppA_OppA_like_3"/>
    <property type="match status" value="1"/>
</dbReference>
<reference evidence="4 5" key="1">
    <citation type="submission" date="2009-01" db="EMBL/GenBank/DDBJ databases">
        <authorList>
            <person name="Fulton L."/>
            <person name="Clifton S."/>
            <person name="Fulton B."/>
            <person name="Xu J."/>
            <person name="Minx P."/>
            <person name="Pepin K.H."/>
            <person name="Johnson M."/>
            <person name="Bhonagiri V."/>
            <person name="Nash W.E."/>
            <person name="Mardis E.R."/>
            <person name="Wilson R.K."/>
        </authorList>
    </citation>
    <scope>NUCLEOTIDE SEQUENCE [LARGE SCALE GENOMIC DNA]</scope>
    <source>
        <strain evidence="5">DSM 10507 / JCM 14656 / S5a33</strain>
    </source>
</reference>
<dbReference type="Gene3D" id="3.40.190.10">
    <property type="entry name" value="Periplasmic binding protein-like II"/>
    <property type="match status" value="1"/>
</dbReference>
<dbReference type="PANTHER" id="PTHR30290:SF81">
    <property type="entry name" value="OLIGOPEPTIDE-BINDING PROTEIN OPPA"/>
    <property type="match status" value="1"/>
</dbReference>
<feature type="chain" id="PRO_5039701863" description="Solute-binding protein family 5 domain-containing protein" evidence="2">
    <location>
        <begin position="21"/>
        <end position="525"/>
    </location>
</feature>
<evidence type="ECO:0000256" key="2">
    <source>
        <dbReference type="SAM" id="SignalP"/>
    </source>
</evidence>
<dbReference type="GO" id="GO:0043190">
    <property type="term" value="C:ATP-binding cassette (ABC) transporter complex"/>
    <property type="evidence" value="ECO:0007669"/>
    <property type="project" value="InterPro"/>
</dbReference>
<dbReference type="EMBL" id="ACBZ01000023">
    <property type="protein sequence ID" value="EEG50472.1"/>
    <property type="molecule type" value="Genomic_DNA"/>
</dbReference>
<dbReference type="HOGENOM" id="CLU_017028_7_5_9"/>
<comment type="caution">
    <text evidence="4">The sequence shown here is derived from an EMBL/GenBank/DDBJ whole genome shotgun (WGS) entry which is preliminary data.</text>
</comment>
<sequence>MKKRFAVLLAMTLAATTLFAGCGGSEEEKAGQKADTEEKSSDTAGDNIVVVADTQASTSLDLAQSWDSWYTTRWGITETLYMLDENLEPYPWLAESCEMKDDTTWVITLRDDVTFQNGNKLTAESVKKCWERTAGINARFNEVLYIDKMTADGQTLTVTTTKKVPAFLNGLCEPLTGIIDVSAKEDLAVSPVGTGPFKAVSYDVKSKCVVEKYADYWGGEPKADGAQINIIGDTSTLAMAQQNGESDVSVSMPGSSMELFSDKSKYKVDGVPGSRGQIIYFNYDNEVLQQLEVRQAISMAIDKESYASVINKDASVSTIGLYPDFMAYGASKGEGYEYDLEGAQKLLEDAGIKDSDGDGIREYNGENISLRLVTYSTKAELPMFCNELSSSAKKIGLDIQVEVYESVVEQQESGDFDLMMISSTMCPTGDPQYFADITLKSGGSGNYGGYSNEKVDELIEKLDVETDENRRTELAKEIQKEVLADAGYVVIGHAKYYYVMGADVKGLKTNPSEYYLLNKDVYVEN</sequence>
<evidence type="ECO:0000259" key="3">
    <source>
        <dbReference type="Pfam" id="PF00496"/>
    </source>
</evidence>
<feature type="domain" description="Solute-binding protein family 5" evidence="3">
    <location>
        <begin position="88"/>
        <end position="445"/>
    </location>
</feature>
<dbReference type="GO" id="GO:0015833">
    <property type="term" value="P:peptide transport"/>
    <property type="evidence" value="ECO:0007669"/>
    <property type="project" value="TreeGrafter"/>
</dbReference>
<dbReference type="PANTHER" id="PTHR30290">
    <property type="entry name" value="PERIPLASMIC BINDING COMPONENT OF ABC TRANSPORTER"/>
    <property type="match status" value="1"/>
</dbReference>
<proteinExistence type="predicted"/>
<dbReference type="Pfam" id="PF00496">
    <property type="entry name" value="SBP_bac_5"/>
    <property type="match status" value="1"/>
</dbReference>
<dbReference type="InterPro" id="IPR030678">
    <property type="entry name" value="Peptide/Ni-bd"/>
</dbReference>
<protein>
    <recommendedName>
        <fullName evidence="3">Solute-binding protein family 5 domain-containing protein</fullName>
    </recommendedName>
</protein>
<dbReference type="PROSITE" id="PS51257">
    <property type="entry name" value="PROKAR_LIPOPROTEIN"/>
    <property type="match status" value="1"/>
</dbReference>
<dbReference type="PATRIC" id="fig|476272.21.peg.3643"/>
<feature type="compositionally biased region" description="Basic and acidic residues" evidence="1">
    <location>
        <begin position="26"/>
        <end position="41"/>
    </location>
</feature>
<dbReference type="InterPro" id="IPR000914">
    <property type="entry name" value="SBP_5_dom"/>
</dbReference>
<name>C0CIH4_BLAHS</name>
<accession>C0CIH4</accession>
<dbReference type="Proteomes" id="UP000003100">
    <property type="component" value="Unassembled WGS sequence"/>
</dbReference>
<evidence type="ECO:0000256" key="1">
    <source>
        <dbReference type="SAM" id="MobiDB-lite"/>
    </source>
</evidence>
<feature type="signal peptide" evidence="2">
    <location>
        <begin position="1"/>
        <end position="20"/>
    </location>
</feature>
<keyword evidence="2" id="KW-0732">Signal</keyword>
<dbReference type="eggNOG" id="COG0747">
    <property type="taxonomic scope" value="Bacteria"/>
</dbReference>
<reference evidence="4 5" key="2">
    <citation type="submission" date="2009-02" db="EMBL/GenBank/DDBJ databases">
        <title>Draft genome sequence of Blautia hydrogenotrophica DSM 10507 (Ruminococcus hydrogenotrophicus DSM 10507).</title>
        <authorList>
            <person name="Sudarsanam P."/>
            <person name="Ley R."/>
            <person name="Guruge J."/>
            <person name="Turnbaugh P.J."/>
            <person name="Mahowald M."/>
            <person name="Liep D."/>
            <person name="Gordon J."/>
        </authorList>
    </citation>
    <scope>NUCLEOTIDE SEQUENCE [LARGE SCALE GENOMIC DNA]</scope>
    <source>
        <strain evidence="5">DSM 10507 / JCM 14656 / S5a33</strain>
    </source>
</reference>
<gene>
    <name evidence="4" type="ORF">RUMHYD_00638</name>
</gene>
<dbReference type="GO" id="GO:0042597">
    <property type="term" value="C:periplasmic space"/>
    <property type="evidence" value="ECO:0007669"/>
    <property type="project" value="UniProtKB-ARBA"/>
</dbReference>